<accession>A0A3B0ZHP4</accession>
<dbReference type="PROSITE" id="PS50222">
    <property type="entry name" value="EF_HAND_2"/>
    <property type="match status" value="1"/>
</dbReference>
<organism evidence="3">
    <name type="scientific">hydrothermal vent metagenome</name>
    <dbReference type="NCBI Taxonomy" id="652676"/>
    <lineage>
        <taxon>unclassified sequences</taxon>
        <taxon>metagenomes</taxon>
        <taxon>ecological metagenomes</taxon>
    </lineage>
</organism>
<feature type="domain" description="EF-hand" evidence="2">
    <location>
        <begin position="53"/>
        <end position="88"/>
    </location>
</feature>
<protein>
    <recommendedName>
        <fullName evidence="2">EF-hand domain-containing protein</fullName>
    </recommendedName>
</protein>
<dbReference type="InterPro" id="IPR002048">
    <property type="entry name" value="EF_hand_dom"/>
</dbReference>
<evidence type="ECO:0000313" key="3">
    <source>
        <dbReference type="EMBL" id="VAW80794.1"/>
    </source>
</evidence>
<reference evidence="3" key="1">
    <citation type="submission" date="2018-06" db="EMBL/GenBank/DDBJ databases">
        <authorList>
            <person name="Zhirakovskaya E."/>
        </authorList>
    </citation>
    <scope>NUCLEOTIDE SEQUENCE</scope>
</reference>
<dbReference type="GO" id="GO:0005509">
    <property type="term" value="F:calcium ion binding"/>
    <property type="evidence" value="ECO:0007669"/>
    <property type="project" value="InterPro"/>
</dbReference>
<dbReference type="SUPFAM" id="SSF47473">
    <property type="entry name" value="EF-hand"/>
    <property type="match status" value="1"/>
</dbReference>
<dbReference type="Gene3D" id="1.10.238.10">
    <property type="entry name" value="EF-hand"/>
    <property type="match status" value="1"/>
</dbReference>
<dbReference type="Pfam" id="PF13202">
    <property type="entry name" value="EF-hand_5"/>
    <property type="match status" value="2"/>
</dbReference>
<dbReference type="EMBL" id="UOFM01000369">
    <property type="protein sequence ID" value="VAW80794.1"/>
    <property type="molecule type" value="Genomic_DNA"/>
</dbReference>
<name>A0A3B0ZHP4_9ZZZZ</name>
<dbReference type="AlphaFoldDB" id="A0A3B0ZHP4"/>
<evidence type="ECO:0000256" key="1">
    <source>
        <dbReference type="SAM" id="MobiDB-lite"/>
    </source>
</evidence>
<evidence type="ECO:0000259" key="2">
    <source>
        <dbReference type="PROSITE" id="PS50222"/>
    </source>
</evidence>
<dbReference type="InterPro" id="IPR018247">
    <property type="entry name" value="EF_Hand_1_Ca_BS"/>
</dbReference>
<dbReference type="PROSITE" id="PS00018">
    <property type="entry name" value="EF_HAND_1"/>
    <property type="match status" value="1"/>
</dbReference>
<dbReference type="InterPro" id="IPR011992">
    <property type="entry name" value="EF-hand-dom_pair"/>
</dbReference>
<gene>
    <name evidence="3" type="ORF">MNBD_GAMMA14-2294</name>
</gene>
<feature type="region of interest" description="Disordered" evidence="1">
    <location>
        <begin position="69"/>
        <end position="88"/>
    </location>
</feature>
<feature type="compositionally biased region" description="Polar residues" evidence="1">
    <location>
        <begin position="77"/>
        <end position="88"/>
    </location>
</feature>
<sequence length="88" mass="9286">MKKLIIITVVGLSIPFLAQAAENAALLSSENSMPAFETVDANKDGKITRQEASAFSALEVTFDRADTNKDGALDANELSSSRQAGGKK</sequence>
<proteinExistence type="predicted"/>